<dbReference type="InterPro" id="IPR015207">
    <property type="entry name" value="DUF1931"/>
</dbReference>
<dbReference type="AlphaFoldDB" id="A0A485MB33"/>
<gene>
    <name evidence="1" type="ORF">SCFA_770024</name>
</gene>
<name>A0A485MB33_9ZZZZ</name>
<dbReference type="Gene3D" id="1.10.20.10">
    <property type="entry name" value="Histone, subunit A"/>
    <property type="match status" value="1"/>
</dbReference>
<evidence type="ECO:0008006" key="2">
    <source>
        <dbReference type="Google" id="ProtNLM"/>
    </source>
</evidence>
<protein>
    <recommendedName>
        <fullName evidence="2">DUF1931 family protein</fullName>
    </recommendedName>
</protein>
<proteinExistence type="predicted"/>
<accession>A0A485MB33</accession>
<dbReference type="InterPro" id="IPR009072">
    <property type="entry name" value="Histone-fold"/>
</dbReference>
<sequence length="150" mass="16871">MTPVSSVSKFEQLFRLASGLDVDKSDLKRLDDFISRKLYDLLLIGQAAAKANDRDFIYPWDLPITKGLQESMSRYRELRESLDLDAVLGDLAGQPAMDLAYGAETEEKIPDIAGALVVSLAAVFKVFDPNLKNPMSEHWDMAFRLYDILL</sequence>
<dbReference type="EMBL" id="CAADRM010000144">
    <property type="protein sequence ID" value="VFU18132.1"/>
    <property type="molecule type" value="Genomic_DNA"/>
</dbReference>
<evidence type="ECO:0000313" key="1">
    <source>
        <dbReference type="EMBL" id="VFU18132.1"/>
    </source>
</evidence>
<organism evidence="1">
    <name type="scientific">anaerobic digester metagenome</name>
    <dbReference type="NCBI Taxonomy" id="1263854"/>
    <lineage>
        <taxon>unclassified sequences</taxon>
        <taxon>metagenomes</taxon>
        <taxon>ecological metagenomes</taxon>
    </lineage>
</organism>
<dbReference type="GO" id="GO:0046982">
    <property type="term" value="F:protein heterodimerization activity"/>
    <property type="evidence" value="ECO:0007669"/>
    <property type="project" value="InterPro"/>
</dbReference>
<dbReference type="SUPFAM" id="SSF47113">
    <property type="entry name" value="Histone-fold"/>
    <property type="match status" value="1"/>
</dbReference>
<reference evidence="1" key="1">
    <citation type="submission" date="2019-03" db="EMBL/GenBank/DDBJ databases">
        <authorList>
            <person name="Hao L."/>
        </authorList>
    </citation>
    <scope>NUCLEOTIDE SEQUENCE</scope>
</reference>
<dbReference type="CDD" id="cd22922">
    <property type="entry name" value="HFD_Aq328-like_rpt1"/>
    <property type="match status" value="1"/>
</dbReference>
<dbReference type="Pfam" id="PF09123">
    <property type="entry name" value="DUF1931"/>
    <property type="match status" value="1"/>
</dbReference>
<dbReference type="CDD" id="cd22923">
    <property type="entry name" value="HFD_Aq328-like_rpt2"/>
    <property type="match status" value="1"/>
</dbReference>